<evidence type="ECO:0000256" key="6">
    <source>
        <dbReference type="ARBA" id="ARBA00033409"/>
    </source>
</evidence>
<dbReference type="SUPFAM" id="SSF50249">
    <property type="entry name" value="Nucleic acid-binding proteins"/>
    <property type="match status" value="1"/>
</dbReference>
<evidence type="ECO:0000256" key="3">
    <source>
        <dbReference type="ARBA" id="ARBA00022763"/>
    </source>
</evidence>
<dbReference type="InterPro" id="IPR037278">
    <property type="entry name" value="ARFGAP/RecO"/>
</dbReference>
<keyword evidence="10" id="KW-1185">Reference proteome</keyword>
<dbReference type="Pfam" id="PF02565">
    <property type="entry name" value="RecO_C"/>
    <property type="match status" value="1"/>
</dbReference>
<feature type="domain" description="DNA replication/recombination mediator RecO N-terminal" evidence="8">
    <location>
        <begin position="1"/>
        <end position="78"/>
    </location>
</feature>
<evidence type="ECO:0000256" key="5">
    <source>
        <dbReference type="ARBA" id="ARBA00023204"/>
    </source>
</evidence>
<comment type="similarity">
    <text evidence="1 7">Belongs to the RecO family.</text>
</comment>
<dbReference type="Gene3D" id="1.20.1440.120">
    <property type="entry name" value="Recombination protein O, C-terminal domain"/>
    <property type="match status" value="1"/>
</dbReference>
<name>A0ABV1DYA9_9FIRM</name>
<dbReference type="InterPro" id="IPR042242">
    <property type="entry name" value="RecO_C"/>
</dbReference>
<evidence type="ECO:0000313" key="10">
    <source>
        <dbReference type="Proteomes" id="UP001489509"/>
    </source>
</evidence>
<evidence type="ECO:0000256" key="7">
    <source>
        <dbReference type="HAMAP-Rule" id="MF_00201"/>
    </source>
</evidence>
<dbReference type="SUPFAM" id="SSF57863">
    <property type="entry name" value="ArfGap/RecO-like zinc finger"/>
    <property type="match status" value="1"/>
</dbReference>
<evidence type="ECO:0000256" key="4">
    <source>
        <dbReference type="ARBA" id="ARBA00023172"/>
    </source>
</evidence>
<dbReference type="InterPro" id="IPR022572">
    <property type="entry name" value="DNA_rep/recomb_RecO_N"/>
</dbReference>
<dbReference type="InterPro" id="IPR012340">
    <property type="entry name" value="NA-bd_OB-fold"/>
</dbReference>
<keyword evidence="3 7" id="KW-0227">DNA damage</keyword>
<dbReference type="Proteomes" id="UP001489509">
    <property type="component" value="Unassembled WGS sequence"/>
</dbReference>
<protein>
    <recommendedName>
        <fullName evidence="2 7">DNA repair protein RecO</fullName>
    </recommendedName>
    <alternativeName>
        <fullName evidence="6 7">Recombination protein O</fullName>
    </alternativeName>
</protein>
<dbReference type="PANTHER" id="PTHR33991">
    <property type="entry name" value="DNA REPAIR PROTEIN RECO"/>
    <property type="match status" value="1"/>
</dbReference>
<keyword evidence="5 7" id="KW-0234">DNA repair</keyword>
<keyword evidence="4 7" id="KW-0233">DNA recombination</keyword>
<accession>A0ABV1DYA9</accession>
<dbReference type="NCBIfam" id="TIGR00613">
    <property type="entry name" value="reco"/>
    <property type="match status" value="1"/>
</dbReference>
<dbReference type="HAMAP" id="MF_00201">
    <property type="entry name" value="RecO"/>
    <property type="match status" value="1"/>
</dbReference>
<dbReference type="EMBL" id="JBBMFD010000004">
    <property type="protein sequence ID" value="MEQ2440046.1"/>
    <property type="molecule type" value="Genomic_DNA"/>
</dbReference>
<dbReference type="RefSeq" id="WP_349218395.1">
    <property type="nucleotide sequence ID" value="NZ_JBBMFD010000004.1"/>
</dbReference>
<comment type="function">
    <text evidence="7">Involved in DNA repair and RecF pathway recombination.</text>
</comment>
<organism evidence="9 10">
    <name type="scientific">Solibaculum intestinale</name>
    <dbReference type="NCBI Taxonomy" id="3133165"/>
    <lineage>
        <taxon>Bacteria</taxon>
        <taxon>Bacillati</taxon>
        <taxon>Bacillota</taxon>
        <taxon>Clostridia</taxon>
        <taxon>Eubacteriales</taxon>
        <taxon>Oscillospiraceae</taxon>
        <taxon>Solibaculum</taxon>
    </lineage>
</organism>
<evidence type="ECO:0000259" key="8">
    <source>
        <dbReference type="Pfam" id="PF11967"/>
    </source>
</evidence>
<sequence length="250" mass="28437">MLLSTNGLILREQNTGEDDRIITILTRDRGVIRAFANKARRIKSKNTSATSLLSYSRLTLYFGRDKYTVNEAEPIEVFFHLREDLVLLSLAQYFCELCLNLAPKEEDAEETLRFVLNTLSMLAREKRPPAFLKPVFELRLLSMAGYMPDLTMCEACGCYEAAEMQLLLRSGRLRCMACGPAAEPSARLPKGVLFAMRHIVYAEPEKLFSFSLPEKSLRILSDACERYLLTQLDRGFPTLQFYHGLVDFAG</sequence>
<reference evidence="9 10" key="1">
    <citation type="submission" date="2024-03" db="EMBL/GenBank/DDBJ databases">
        <title>Human intestinal bacterial collection.</title>
        <authorList>
            <person name="Pauvert C."/>
            <person name="Hitch T.C.A."/>
            <person name="Clavel T."/>
        </authorList>
    </citation>
    <scope>NUCLEOTIDE SEQUENCE [LARGE SCALE GENOMIC DNA]</scope>
    <source>
        <strain evidence="9 10">CLA-JM-H44</strain>
    </source>
</reference>
<evidence type="ECO:0000313" key="9">
    <source>
        <dbReference type="EMBL" id="MEQ2440046.1"/>
    </source>
</evidence>
<proteinExistence type="inferred from homology"/>
<comment type="caution">
    <text evidence="9">The sequence shown here is derived from an EMBL/GenBank/DDBJ whole genome shotgun (WGS) entry which is preliminary data.</text>
</comment>
<gene>
    <name evidence="7 9" type="primary">recO</name>
    <name evidence="9" type="ORF">WMO26_04310</name>
</gene>
<evidence type="ECO:0000256" key="1">
    <source>
        <dbReference type="ARBA" id="ARBA00007452"/>
    </source>
</evidence>
<dbReference type="PANTHER" id="PTHR33991:SF1">
    <property type="entry name" value="DNA REPAIR PROTEIN RECO"/>
    <property type="match status" value="1"/>
</dbReference>
<evidence type="ECO:0000256" key="2">
    <source>
        <dbReference type="ARBA" id="ARBA00021310"/>
    </source>
</evidence>
<dbReference type="InterPro" id="IPR003717">
    <property type="entry name" value="RecO"/>
</dbReference>
<dbReference type="Gene3D" id="2.40.50.140">
    <property type="entry name" value="Nucleic acid-binding proteins"/>
    <property type="match status" value="1"/>
</dbReference>
<dbReference type="Pfam" id="PF11967">
    <property type="entry name" value="RecO_N"/>
    <property type="match status" value="1"/>
</dbReference>
<dbReference type="Gene3D" id="6.20.220.20">
    <property type="entry name" value="Recombination protein O, zinc-binding domain"/>
    <property type="match status" value="1"/>
</dbReference>